<gene>
    <name evidence="1" type="ORF">HMPREF1391_01425</name>
</gene>
<evidence type="ECO:0000313" key="2">
    <source>
        <dbReference type="Proteomes" id="UP000001345"/>
    </source>
</evidence>
<evidence type="ECO:0000313" key="1">
    <source>
        <dbReference type="EMBL" id="EKQ71651.1"/>
    </source>
</evidence>
<accession>A0AB72ZTA3</accession>
<name>A0AB72ZTA3_HELPX</name>
<reference evidence="2" key="1">
    <citation type="submission" date="2023-07" db="EMBL/GenBank/DDBJ databases">
        <authorList>
            <person name="Weinstock G."/>
            <person name="Sodergren E."/>
            <person name="Lobos E.A."/>
            <person name="Fulton L."/>
            <person name="Fulton R."/>
            <person name="Courtney L."/>
            <person name="Fronick C."/>
            <person name="O'Laughlin M."/>
            <person name="Godfrey J."/>
            <person name="Wilson R.M."/>
            <person name="Miner T."/>
            <person name="Farmer C."/>
            <person name="Delehaunty K."/>
            <person name="Cordes M."/>
            <person name="Minx P."/>
            <person name="Tomlinson C."/>
            <person name="Chen J."/>
            <person name="Wollam A."/>
            <person name="Pepin K.H."/>
            <person name="Bhonagiri V."/>
            <person name="Zhang X."/>
            <person name="Suruliraj S."/>
            <person name="Antonio M."/>
            <person name="Secka O."/>
            <person name="Thomas J."/>
            <person name="Warren W."/>
            <person name="Mitreva M."/>
            <person name="Mardis E.R."/>
            <person name="Wilson R.K."/>
        </authorList>
    </citation>
    <scope>NUCLEOTIDE SEQUENCE [LARGE SCALE GENOMIC DNA]</scope>
    <source>
        <strain evidence="2">GAM100Ai</strain>
    </source>
</reference>
<organism evidence="1 2">
    <name type="scientific">Helicobacter pylori GAM100Ai</name>
    <dbReference type="NCBI Taxonomy" id="1159019"/>
    <lineage>
        <taxon>Bacteria</taxon>
        <taxon>Pseudomonadati</taxon>
        <taxon>Campylobacterota</taxon>
        <taxon>Epsilonproteobacteria</taxon>
        <taxon>Campylobacterales</taxon>
        <taxon>Helicobacteraceae</taxon>
        <taxon>Helicobacter</taxon>
    </lineage>
</organism>
<proteinExistence type="predicted"/>
<sequence>MIMVEERSLKLPLGHPLVEKLCYLSLIDKVVFKEKPNFKEEVPEKEQDNFKEKVLKEYKNKFKKEVSFKDEVSEED</sequence>
<dbReference type="EMBL" id="ANFP01000068">
    <property type="protein sequence ID" value="EKQ71651.1"/>
    <property type="molecule type" value="Genomic_DNA"/>
</dbReference>
<dbReference type="Proteomes" id="UP000001345">
    <property type="component" value="Unassembled WGS sequence"/>
</dbReference>
<comment type="caution">
    <text evidence="1">The sequence shown here is derived from an EMBL/GenBank/DDBJ whole genome shotgun (WGS) entry which is preliminary data.</text>
</comment>
<protein>
    <submittedName>
        <fullName evidence="1">Uncharacterized protein</fullName>
    </submittedName>
</protein>
<dbReference type="AlphaFoldDB" id="A0AB72ZTA3"/>